<dbReference type="Pfam" id="PF12706">
    <property type="entry name" value="Lactamase_B_2"/>
    <property type="match status" value="1"/>
</dbReference>
<evidence type="ECO:0000313" key="4">
    <source>
        <dbReference type="Proteomes" id="UP001143463"/>
    </source>
</evidence>
<gene>
    <name evidence="3" type="ORF">GCM10017577_46920</name>
</gene>
<dbReference type="PANTHER" id="PTHR43546">
    <property type="entry name" value="UPF0173 METAL-DEPENDENT HYDROLASE MJ1163-RELATED"/>
    <property type="match status" value="1"/>
</dbReference>
<dbReference type="InterPro" id="IPR001279">
    <property type="entry name" value="Metallo-B-lactamas"/>
</dbReference>
<dbReference type="SUPFAM" id="SSF56281">
    <property type="entry name" value="Metallo-hydrolase/oxidoreductase"/>
    <property type="match status" value="1"/>
</dbReference>
<dbReference type="InterPro" id="IPR050114">
    <property type="entry name" value="UPF0173_UPF0282_UlaG_hydrolase"/>
</dbReference>
<dbReference type="GO" id="GO:0016787">
    <property type="term" value="F:hydrolase activity"/>
    <property type="evidence" value="ECO:0007669"/>
    <property type="project" value="UniProtKB-KW"/>
</dbReference>
<dbReference type="RefSeq" id="WP_037047041.1">
    <property type="nucleotide sequence ID" value="NZ_BAAAUZ010000007.1"/>
</dbReference>
<dbReference type="AlphaFoldDB" id="A0A9W6L5P6"/>
<feature type="domain" description="Metallo-beta-lactamase" evidence="2">
    <location>
        <begin position="22"/>
        <end position="214"/>
    </location>
</feature>
<proteinExistence type="predicted"/>
<dbReference type="InterPro" id="IPR036866">
    <property type="entry name" value="RibonucZ/Hydroxyglut_hydro"/>
</dbReference>
<dbReference type="Proteomes" id="UP001143463">
    <property type="component" value="Unassembled WGS sequence"/>
</dbReference>
<organism evidence="3 4">
    <name type="scientific">Pseudonocardia halophobica</name>
    <dbReference type="NCBI Taxonomy" id="29401"/>
    <lineage>
        <taxon>Bacteria</taxon>
        <taxon>Bacillati</taxon>
        <taxon>Actinomycetota</taxon>
        <taxon>Actinomycetes</taxon>
        <taxon>Pseudonocardiales</taxon>
        <taxon>Pseudonocardiaceae</taxon>
        <taxon>Pseudonocardia</taxon>
    </lineage>
</organism>
<reference evidence="3" key="2">
    <citation type="submission" date="2023-01" db="EMBL/GenBank/DDBJ databases">
        <authorList>
            <person name="Sun Q."/>
            <person name="Evtushenko L."/>
        </authorList>
    </citation>
    <scope>NUCLEOTIDE SEQUENCE</scope>
    <source>
        <strain evidence="3">VKM Ac-1069</strain>
    </source>
</reference>
<reference evidence="3" key="1">
    <citation type="journal article" date="2014" name="Int. J. Syst. Evol. Microbiol.">
        <title>Complete genome sequence of Corynebacterium casei LMG S-19264T (=DSM 44701T), isolated from a smear-ripened cheese.</title>
        <authorList>
            <consortium name="US DOE Joint Genome Institute (JGI-PGF)"/>
            <person name="Walter F."/>
            <person name="Albersmeier A."/>
            <person name="Kalinowski J."/>
            <person name="Ruckert C."/>
        </authorList>
    </citation>
    <scope>NUCLEOTIDE SEQUENCE</scope>
    <source>
        <strain evidence="3">VKM Ac-1069</strain>
    </source>
</reference>
<evidence type="ECO:0000259" key="2">
    <source>
        <dbReference type="Pfam" id="PF12706"/>
    </source>
</evidence>
<name>A0A9W6L5P6_9PSEU</name>
<dbReference type="EMBL" id="BSFQ01000022">
    <property type="protein sequence ID" value="GLL13548.1"/>
    <property type="molecule type" value="Genomic_DNA"/>
</dbReference>
<comment type="caution">
    <text evidence="3">The sequence shown here is derived from an EMBL/GenBank/DDBJ whole genome shotgun (WGS) entry which is preliminary data.</text>
</comment>
<protein>
    <submittedName>
        <fullName evidence="3">MBL fold metallo-hydrolase</fullName>
    </submittedName>
</protein>
<keyword evidence="1" id="KW-0378">Hydrolase</keyword>
<dbReference type="Gene3D" id="3.60.15.10">
    <property type="entry name" value="Ribonuclease Z/Hydroxyacylglutathione hydrolase-like"/>
    <property type="match status" value="1"/>
</dbReference>
<accession>A0A9W6L5P6</accession>
<keyword evidence="4" id="KW-1185">Reference proteome</keyword>
<sequence length="253" mass="26976">MSDLRLTHVGGPTLLVEAAGLRILTDPTFDPPGRRYGFGWGTSSRKLAGPALGPDELGPIDAVLLSHDHHADNLDDRGRALLAGVGTVVTTVPGARRLGGAVRGLAPWASTRIGDVEVTATPCRHGPPLSRPVAGAVIGFALALPDGVLWISGDTVPFRGTREVVRRLAVDVAVLHLGCVRFPVTGPLRYSMTGKQAVALSRALQPRVVVPVHYEGWSHFREGRAEAERAFAVAADVRDRVRWLRPGEVTPID</sequence>
<evidence type="ECO:0000256" key="1">
    <source>
        <dbReference type="ARBA" id="ARBA00022801"/>
    </source>
</evidence>
<evidence type="ECO:0000313" key="3">
    <source>
        <dbReference type="EMBL" id="GLL13548.1"/>
    </source>
</evidence>
<dbReference type="PANTHER" id="PTHR43546:SF9">
    <property type="entry name" value="L-ASCORBATE-6-PHOSPHATE LACTONASE ULAG-RELATED"/>
    <property type="match status" value="1"/>
</dbReference>